<dbReference type="EMBL" id="BJFL01000032">
    <property type="protein sequence ID" value="GDY33003.1"/>
    <property type="molecule type" value="Genomic_DNA"/>
</dbReference>
<dbReference type="RefSeq" id="WP_137815989.1">
    <property type="nucleotide sequence ID" value="NZ_BJFL01000032.1"/>
</dbReference>
<dbReference type="SUPFAM" id="SSF56024">
    <property type="entry name" value="Phospholipase D/nuclease"/>
    <property type="match status" value="1"/>
</dbReference>
<evidence type="ECO:0000259" key="1">
    <source>
        <dbReference type="Pfam" id="PF19319"/>
    </source>
</evidence>
<dbReference type="SUPFAM" id="SSF47413">
    <property type="entry name" value="lambda repressor-like DNA-binding domains"/>
    <property type="match status" value="1"/>
</dbReference>
<evidence type="ECO:0000313" key="2">
    <source>
        <dbReference type="EMBL" id="GDY33003.1"/>
    </source>
</evidence>
<name>A0A4D4JGI5_9PSEU</name>
<organism evidence="2 3">
    <name type="scientific">Gandjariella thermophila</name>
    <dbReference type="NCBI Taxonomy" id="1931992"/>
    <lineage>
        <taxon>Bacteria</taxon>
        <taxon>Bacillati</taxon>
        <taxon>Actinomycetota</taxon>
        <taxon>Actinomycetes</taxon>
        <taxon>Pseudonocardiales</taxon>
        <taxon>Pseudonocardiaceae</taxon>
        <taxon>Gandjariella</taxon>
    </lineage>
</organism>
<dbReference type="GO" id="GO:0003677">
    <property type="term" value="F:DNA binding"/>
    <property type="evidence" value="ECO:0007669"/>
    <property type="project" value="InterPro"/>
</dbReference>
<accession>A0A4D4JGI5</accession>
<dbReference type="CDD" id="cd00138">
    <property type="entry name" value="PLDc_SF"/>
    <property type="match status" value="1"/>
</dbReference>
<dbReference type="InterPro" id="IPR010982">
    <property type="entry name" value="Lambda_DNA-bd_dom_sf"/>
</dbReference>
<dbReference type="AlphaFoldDB" id="A0A4D4JGI5"/>
<dbReference type="OrthoDB" id="8438314at2"/>
<protein>
    <submittedName>
        <fullName evidence="2">Transcriptional regulator</fullName>
    </submittedName>
</protein>
<feature type="domain" description="DUF5919" evidence="1">
    <location>
        <begin position="122"/>
        <end position="243"/>
    </location>
</feature>
<gene>
    <name evidence="2" type="ORF">GTS_46360</name>
</gene>
<sequence length="247" mass="27996">MPNERLRDALLRNGLDLDQVAKAIGVDPKTVERWITTGRTPYPRHRHAIAAMVRETENYLWPDAVAPERVAEIGGSEVVKVYPHRHSVPQDLWSRLLEQAAEHIEVLMYSGMFLTDNPTLIRTLRPKAQAGAKVRILVGDPASREVARRSEEEGIGKTTLAAKVRNALAFYRPLDGEPGVEIRCHRTTLYNSIYRFDDEMLVNTHVYGFMAAHAPVLHLRRLSGGDLFETYSESFDSVWNTASPPRW</sequence>
<dbReference type="InterPro" id="IPR045697">
    <property type="entry name" value="DUF5919"/>
</dbReference>
<dbReference type="Pfam" id="PF19319">
    <property type="entry name" value="DUF5919"/>
    <property type="match status" value="1"/>
</dbReference>
<comment type="caution">
    <text evidence="2">The sequence shown here is derived from an EMBL/GenBank/DDBJ whole genome shotgun (WGS) entry which is preliminary data.</text>
</comment>
<dbReference type="Gene3D" id="1.10.260.40">
    <property type="entry name" value="lambda repressor-like DNA-binding domains"/>
    <property type="match status" value="1"/>
</dbReference>
<dbReference type="InterPro" id="IPR001387">
    <property type="entry name" value="Cro/C1-type_HTH"/>
</dbReference>
<keyword evidence="3" id="KW-1185">Reference proteome</keyword>
<proteinExistence type="predicted"/>
<reference evidence="3" key="1">
    <citation type="submission" date="2019-04" db="EMBL/GenBank/DDBJ databases">
        <title>Draft genome sequence of Pseudonocardiaceae bacterium SL3-2-4.</title>
        <authorList>
            <person name="Ningsih F."/>
            <person name="Yokota A."/>
            <person name="Sakai Y."/>
            <person name="Nanatani K."/>
            <person name="Yabe S."/>
            <person name="Oetari A."/>
            <person name="Sjamsuridzal W."/>
        </authorList>
    </citation>
    <scope>NUCLEOTIDE SEQUENCE [LARGE SCALE GENOMIC DNA]</scope>
    <source>
        <strain evidence="3">SL3-2-4</strain>
    </source>
</reference>
<dbReference type="Proteomes" id="UP000298860">
    <property type="component" value="Unassembled WGS sequence"/>
</dbReference>
<dbReference type="CDD" id="cd00093">
    <property type="entry name" value="HTH_XRE"/>
    <property type="match status" value="1"/>
</dbReference>
<evidence type="ECO:0000313" key="3">
    <source>
        <dbReference type="Proteomes" id="UP000298860"/>
    </source>
</evidence>